<dbReference type="Pfam" id="PF00651">
    <property type="entry name" value="BTB"/>
    <property type="match status" value="1"/>
</dbReference>
<feature type="compositionally biased region" description="Low complexity" evidence="1">
    <location>
        <begin position="1529"/>
        <end position="1555"/>
    </location>
</feature>
<organism evidence="3 4">
    <name type="scientific">Cutaneotrichosporon oleaginosum</name>
    <dbReference type="NCBI Taxonomy" id="879819"/>
    <lineage>
        <taxon>Eukaryota</taxon>
        <taxon>Fungi</taxon>
        <taxon>Dikarya</taxon>
        <taxon>Basidiomycota</taxon>
        <taxon>Agaricomycotina</taxon>
        <taxon>Tremellomycetes</taxon>
        <taxon>Trichosporonales</taxon>
        <taxon>Trichosporonaceae</taxon>
        <taxon>Cutaneotrichosporon</taxon>
    </lineage>
</organism>
<feature type="compositionally biased region" description="Pro residues" evidence="1">
    <location>
        <begin position="1611"/>
        <end position="1621"/>
    </location>
</feature>
<name>A0A0J0XXI6_9TREE</name>
<evidence type="ECO:0000313" key="4">
    <source>
        <dbReference type="Proteomes" id="UP000053611"/>
    </source>
</evidence>
<evidence type="ECO:0000256" key="1">
    <source>
        <dbReference type="SAM" id="MobiDB-lite"/>
    </source>
</evidence>
<reference evidence="3 4" key="1">
    <citation type="submission" date="2015-03" db="EMBL/GenBank/DDBJ databases">
        <title>Genomics and transcriptomics of the oil-accumulating basidiomycete yeast T. oleaginosus allow insights into substrate utilization and the diverse evolutionary trajectories of mating systems in fungi.</title>
        <authorList>
            <consortium name="DOE Joint Genome Institute"/>
            <person name="Kourist R."/>
            <person name="Kracht O."/>
            <person name="Bracharz F."/>
            <person name="Lipzen A."/>
            <person name="Nolan M."/>
            <person name="Ohm R."/>
            <person name="Grigoriev I."/>
            <person name="Sun S."/>
            <person name="Heitman J."/>
            <person name="Bruck T."/>
            <person name="Nowrousian M."/>
        </authorList>
    </citation>
    <scope>NUCLEOTIDE SEQUENCE [LARGE SCALE GENOMIC DNA]</scope>
    <source>
        <strain evidence="3 4">IBC0246</strain>
    </source>
</reference>
<feature type="compositionally biased region" description="Basic and acidic residues" evidence="1">
    <location>
        <begin position="1519"/>
        <end position="1528"/>
    </location>
</feature>
<proteinExistence type="predicted"/>
<dbReference type="PANTHER" id="PTHR22427">
    <property type="entry name" value="GH15728P"/>
    <property type="match status" value="1"/>
</dbReference>
<dbReference type="CDD" id="cd18186">
    <property type="entry name" value="BTB_POZ_ZBTB_KLHL-like"/>
    <property type="match status" value="1"/>
</dbReference>
<dbReference type="PANTHER" id="PTHR22427:SF7">
    <property type="entry name" value="GH15728P"/>
    <property type="match status" value="1"/>
</dbReference>
<keyword evidence="4" id="KW-1185">Reference proteome</keyword>
<dbReference type="RefSeq" id="XP_018282244.1">
    <property type="nucleotide sequence ID" value="XM_018421127.1"/>
</dbReference>
<dbReference type="OrthoDB" id="2130750at2759"/>
<accession>A0A0J0XXI6</accession>
<protein>
    <recommendedName>
        <fullName evidence="2">BTB domain-containing protein</fullName>
    </recommendedName>
</protein>
<evidence type="ECO:0000259" key="2">
    <source>
        <dbReference type="PROSITE" id="PS50097"/>
    </source>
</evidence>
<feature type="compositionally biased region" description="Low complexity" evidence="1">
    <location>
        <begin position="956"/>
        <end position="974"/>
    </location>
</feature>
<feature type="compositionally biased region" description="Polar residues" evidence="1">
    <location>
        <begin position="1470"/>
        <end position="1480"/>
    </location>
</feature>
<feature type="compositionally biased region" description="Low complexity" evidence="1">
    <location>
        <begin position="984"/>
        <end position="1094"/>
    </location>
</feature>
<dbReference type="PROSITE" id="PS50097">
    <property type="entry name" value="BTB"/>
    <property type="match status" value="1"/>
</dbReference>
<dbReference type="STRING" id="879819.A0A0J0XXI6"/>
<sequence length="1864" mass="197787">MTRSQVGPPTPFPDVDARVHQSIALWASDLRQLFDDARDRFPDVSWETDAGDRVWAHKAIVYVRAPKAFKDRYFITGAKSITLARSPTSLSGPSSTPYLLSASSARGSPSPHIWRGAASSLSVDTAASDGTLRAPTVSIAGSSADGVLRLRHEDAPELFRAQLEWLYTGEGFGDVVEWISGERDGNSSTSLRDSLGRRGDASERRDKLGQDLTYMWTSKLYCDVRIHLAAPDGEGYDSDSSGASDDSLAATVIFTAHRFMLVSRSRYFASLFLNEDFRPSTADVHLPTPPFTPAALHFCLGWMYAGHLDFSNRSYDLLTAFQIYRAAEYLQLDCLVQEIESRIVHDFCHGLDYDRCHCRRCLSRVPRVWRFAGASDIGALELQRRARRFVLRGWGETWGREIAMADKAERDDLVRDVVASMTPSSVVGAFRGIAQIRRRIDHSTSTRGKDTSGWVDAVHEMIEPIQQRARDLLLSNFPQVCESKELWALFSGKGFSDEVLDSFLREVVEMTGRSPTYVSAPAVYETIMTALLRKVDPTSLEAVLPTRSANRHKVEVARDTTLKHIKKRWMAIQSEGGFSTLKPRTLQEIAEAIDVPAKELAATPQVPFPRARENGFPRTQSRAHGLGERARQTSARNSVLSDTATEPNGLRRLRLSSSASVSSSTSTSARAPTLQRPAPTGPQARSPTAAEKTPIVTVGSKRGVRSGQNSPTPSRQGQVMSGPPRPLLTGVGRVTRPGSGSTPSSPAISSPLSPTPRAESPAPLRLPTSHSRTPSSSQPIHTRTPSSQPSHSRNPSTTSQPSTPTSPTHSIRTQPSIASVRSATSRTSRAAAATTSKARMPTATTSSATKAAPKPSGTKPVRSENSAAKSAAVSTLRARTASTASKAEAKPSSRVSDAAKPARPLAATSRLSDATAAARQRTLSSASKAPDLKPATAATRTRTVSSARPSETDKLATATASPTTRPRTESSASRVPPTETKPISTARTRTVSTASRAPAEPKTTPTTRTRTLSTASRTTSAGPSNGPGTTAAGTAASRQRTMSTTSTRSRAPSMSSLAPSVGTVTSRASAASVASATPKPRASTSSIRTTPSSTKMPPVPKVTSKAAVTGATKAATPVSKAATPARATPTPRTAPSTAEAKASTSTTKSASTLAAKTPSTSSSATAATASSSRPPALKTSASTRSLASRSSAGARSSPVPRTPTTAGKTVTPSASSSRLTATPRSRATSLNAQATPPPRQRTSSTHTPWKRATPLPPSVAGVAGQRAPRQRPSMRSLSGSTEGPPEAVTPRVSDATEPILVLDEDAELAFERRELRERTPSGSEDKIPPVPPVPESLRRRSMAEVVVEVSVPEEDEEEEGVAILKVMEEAPSDSEGERASNYQPSERSYEESARDSLYEDSVSAAPSVVSRNSVVDTAISEHSDQSEECLDDGDDRSVDEYVAEQPVADGQDATDSITGDISVDEVDASGLSTETDSQCAETPLRPQTPLVRALSPLDSTPTARERGRETTVTEPPLMLRRDSEERTAKTPTPASPFPSTRTATPTASAPQPLASHVVHPPPSSFAPAPVLRSPVSADALRPASGHLRSPASTDQLRPALRSSPASARSPLPIPGARPPASSPGGSATSPPSPPRYLSANARSPRSSYSSSPMSVISRVASESGSLRSLNSGWHPAHAFDPPKKAAPAPLPPPPLPEPEDDGSEPYTGPGVALHVGIPALVTRGRRRFFANVKYLGTLASKPGAWVGVELEDREKGFDTLPAPVIDGLRYFHFTPPLVEDKAEKAERARRIALIADELARRSAGESPRARPRAPNQLGLGGLGLGIGGVARAASPFAMPNGAGPEHPRAMFVRPAQVLFVMGSE</sequence>
<feature type="compositionally biased region" description="Low complexity" evidence="1">
    <location>
        <begin position="1596"/>
        <end position="1610"/>
    </location>
</feature>
<dbReference type="InterPro" id="IPR011333">
    <property type="entry name" value="SKP1/BTB/POZ_sf"/>
</dbReference>
<feature type="region of interest" description="Disordered" evidence="1">
    <location>
        <begin position="1366"/>
        <end position="1653"/>
    </location>
</feature>
<dbReference type="GeneID" id="28981730"/>
<dbReference type="SUPFAM" id="SSF54695">
    <property type="entry name" value="POZ domain"/>
    <property type="match status" value="1"/>
</dbReference>
<feature type="compositionally biased region" description="Low complexity" evidence="1">
    <location>
        <begin position="1101"/>
        <end position="1197"/>
    </location>
</feature>
<dbReference type="SUPFAM" id="SSF74924">
    <property type="entry name" value="Cap-Gly domain"/>
    <property type="match status" value="1"/>
</dbReference>
<feature type="compositionally biased region" description="Polar residues" evidence="1">
    <location>
        <begin position="706"/>
        <end position="719"/>
    </location>
</feature>
<feature type="compositionally biased region" description="Polar residues" evidence="1">
    <location>
        <begin position="1202"/>
        <end position="1247"/>
    </location>
</feature>
<evidence type="ECO:0000313" key="3">
    <source>
        <dbReference type="EMBL" id="KLT45753.1"/>
    </source>
</evidence>
<dbReference type="EMBL" id="KQ087180">
    <property type="protein sequence ID" value="KLT45753.1"/>
    <property type="molecule type" value="Genomic_DNA"/>
</dbReference>
<feature type="compositionally biased region" description="Polar residues" evidence="1">
    <location>
        <begin position="768"/>
        <end position="794"/>
    </location>
</feature>
<feature type="compositionally biased region" description="Low complexity" evidence="1">
    <location>
        <begin position="1638"/>
        <end position="1653"/>
    </location>
</feature>
<feature type="compositionally biased region" description="Low complexity" evidence="1">
    <location>
        <begin position="934"/>
        <end position="949"/>
    </location>
</feature>
<feature type="compositionally biased region" description="Basic and acidic residues" evidence="1">
    <location>
        <begin position="1309"/>
        <end position="1327"/>
    </location>
</feature>
<feature type="compositionally biased region" description="Polar residues" evidence="1">
    <location>
        <begin position="632"/>
        <end position="646"/>
    </location>
</feature>
<feature type="compositionally biased region" description="Basic and acidic residues" evidence="1">
    <location>
        <begin position="1387"/>
        <end position="1397"/>
    </location>
</feature>
<dbReference type="Gene3D" id="3.30.710.10">
    <property type="entry name" value="Potassium Channel Kv1.1, Chain A"/>
    <property type="match status" value="1"/>
</dbReference>
<feature type="domain" description="BTB" evidence="2">
    <location>
        <begin position="222"/>
        <end position="312"/>
    </location>
</feature>
<dbReference type="InterPro" id="IPR000210">
    <property type="entry name" value="BTB/POZ_dom"/>
</dbReference>
<feature type="compositionally biased region" description="Low complexity" evidence="1">
    <location>
        <begin position="818"/>
        <end position="856"/>
    </location>
</feature>
<feature type="region of interest" description="Disordered" evidence="1">
    <location>
        <begin position="601"/>
        <end position="1336"/>
    </location>
</feature>
<feature type="compositionally biased region" description="Low complexity" evidence="1">
    <location>
        <begin position="655"/>
        <end position="674"/>
    </location>
</feature>
<feature type="compositionally biased region" description="Low complexity" evidence="1">
    <location>
        <begin position="795"/>
        <end position="810"/>
    </location>
</feature>
<dbReference type="Proteomes" id="UP000053611">
    <property type="component" value="Unassembled WGS sequence"/>
</dbReference>
<gene>
    <name evidence="3" type="ORF">CC85DRAFT_269029</name>
</gene>
<dbReference type="InterPro" id="IPR036859">
    <property type="entry name" value="CAP-Gly_dom_sf"/>
</dbReference>
<dbReference type="SMART" id="SM00225">
    <property type="entry name" value="BTB"/>
    <property type="match status" value="1"/>
</dbReference>
<feature type="region of interest" description="Disordered" evidence="1">
    <location>
        <begin position="1666"/>
        <end position="1710"/>
    </location>
</feature>
<feature type="compositionally biased region" description="Low complexity" evidence="1">
    <location>
        <begin position="737"/>
        <end position="756"/>
    </location>
</feature>